<gene>
    <name evidence="2" type="ORF">GCWU000325_00931</name>
</gene>
<dbReference type="AlphaFoldDB" id="C9LFE9"/>
<comment type="caution">
    <text evidence="2">The sequence shown here is derived from an EMBL/GenBank/DDBJ whole genome shotgun (WGS) entry which is preliminary data.</text>
</comment>
<evidence type="ECO:0000313" key="2">
    <source>
        <dbReference type="EMBL" id="EEX72468.1"/>
    </source>
</evidence>
<proteinExistence type="predicted"/>
<dbReference type="EMBL" id="ACIJ02000016">
    <property type="protein sequence ID" value="EEX72468.1"/>
    <property type="molecule type" value="Genomic_DNA"/>
</dbReference>
<feature type="region of interest" description="Disordered" evidence="1">
    <location>
        <begin position="1"/>
        <end position="20"/>
    </location>
</feature>
<keyword evidence="3" id="KW-1185">Reference proteome</keyword>
<accession>C9LFE9</accession>
<reference evidence="2" key="1">
    <citation type="submission" date="2009-09" db="EMBL/GenBank/DDBJ databases">
        <authorList>
            <person name="Weinstock G."/>
            <person name="Sodergren E."/>
            <person name="Clifton S."/>
            <person name="Fulton L."/>
            <person name="Fulton B."/>
            <person name="Courtney L."/>
            <person name="Fronick C."/>
            <person name="Harrison M."/>
            <person name="Strong C."/>
            <person name="Farmer C."/>
            <person name="Delahaunty K."/>
            <person name="Markovic C."/>
            <person name="Hall O."/>
            <person name="Minx P."/>
            <person name="Tomlinson C."/>
            <person name="Mitreva M."/>
            <person name="Nelson J."/>
            <person name="Hou S."/>
            <person name="Wollam A."/>
            <person name="Pepin K.H."/>
            <person name="Johnson M."/>
            <person name="Bhonagiri V."/>
            <person name="Nash W.E."/>
            <person name="Warren W."/>
            <person name="Chinwalla A."/>
            <person name="Mardis E.R."/>
            <person name="Wilson R.K."/>
        </authorList>
    </citation>
    <scope>NUCLEOTIDE SEQUENCE [LARGE SCALE GENOMIC DNA]</scope>
    <source>
        <strain evidence="2">ATCC 51259</strain>
    </source>
</reference>
<evidence type="ECO:0000313" key="3">
    <source>
        <dbReference type="Proteomes" id="UP000003460"/>
    </source>
</evidence>
<dbReference type="HOGENOM" id="CLU_2864143_0_0_10"/>
<organism evidence="2 3">
    <name type="scientific">Alloprevotella tannerae ATCC 51259</name>
    <dbReference type="NCBI Taxonomy" id="626522"/>
    <lineage>
        <taxon>Bacteria</taxon>
        <taxon>Pseudomonadati</taxon>
        <taxon>Bacteroidota</taxon>
        <taxon>Bacteroidia</taxon>
        <taxon>Bacteroidales</taxon>
        <taxon>Prevotellaceae</taxon>
        <taxon>Alloprevotella</taxon>
    </lineage>
</organism>
<dbReference type="Proteomes" id="UP000003460">
    <property type="component" value="Unassembled WGS sequence"/>
</dbReference>
<protein>
    <submittedName>
        <fullName evidence="2">Uncharacterized protein</fullName>
    </submittedName>
</protein>
<feature type="compositionally biased region" description="Polar residues" evidence="1">
    <location>
        <begin position="1"/>
        <end position="12"/>
    </location>
</feature>
<sequence>MEEKQQSLWPKTTKSKKTRRVQKKRGCVILTHPRFEVYGWDGSKRFLHGIDFEQLIVFVRYEVC</sequence>
<evidence type="ECO:0000256" key="1">
    <source>
        <dbReference type="SAM" id="MobiDB-lite"/>
    </source>
</evidence>
<name>C9LFE9_9BACT</name>